<feature type="compositionally biased region" description="Basic and acidic residues" evidence="1">
    <location>
        <begin position="266"/>
        <end position="280"/>
    </location>
</feature>
<dbReference type="InterPro" id="IPR037472">
    <property type="entry name" value="MBD8"/>
</dbReference>
<name>A0ABQ5EWS1_9ASTR</name>
<organism evidence="2 3">
    <name type="scientific">Tanacetum coccineum</name>
    <dbReference type="NCBI Taxonomy" id="301880"/>
    <lineage>
        <taxon>Eukaryota</taxon>
        <taxon>Viridiplantae</taxon>
        <taxon>Streptophyta</taxon>
        <taxon>Embryophyta</taxon>
        <taxon>Tracheophyta</taxon>
        <taxon>Spermatophyta</taxon>
        <taxon>Magnoliopsida</taxon>
        <taxon>eudicotyledons</taxon>
        <taxon>Gunneridae</taxon>
        <taxon>Pentapetalae</taxon>
        <taxon>asterids</taxon>
        <taxon>campanulids</taxon>
        <taxon>Asterales</taxon>
        <taxon>Asteraceae</taxon>
        <taxon>Asteroideae</taxon>
        <taxon>Anthemideae</taxon>
        <taxon>Anthemidinae</taxon>
        <taxon>Tanacetum</taxon>
    </lineage>
</organism>
<reference evidence="2" key="2">
    <citation type="submission" date="2022-01" db="EMBL/GenBank/DDBJ databases">
        <authorList>
            <person name="Yamashiro T."/>
            <person name="Shiraishi A."/>
            <person name="Satake H."/>
            <person name="Nakayama K."/>
        </authorList>
    </citation>
    <scope>NUCLEOTIDE SEQUENCE</scope>
</reference>
<keyword evidence="2" id="KW-0238">DNA-binding</keyword>
<dbReference type="PANTHER" id="PTHR37701">
    <property type="entry name" value="METHYL-CPG-BINDING DOMAIN-CONTAINING PROTEIN 8"/>
    <property type="match status" value="1"/>
</dbReference>
<protein>
    <submittedName>
        <fullName evidence="2">DNA-binding, integrase-type protein</fullName>
    </submittedName>
</protein>
<feature type="non-terminal residue" evidence="2">
    <location>
        <position position="294"/>
    </location>
</feature>
<accession>A0ABQ5EWS1</accession>
<dbReference type="PANTHER" id="PTHR37701:SF17">
    <property type="entry name" value="METHYL BINDING DOMAIN117"/>
    <property type="match status" value="1"/>
</dbReference>
<feature type="compositionally biased region" description="Low complexity" evidence="1">
    <location>
        <begin position="43"/>
        <end position="54"/>
    </location>
</feature>
<dbReference type="Proteomes" id="UP001151760">
    <property type="component" value="Unassembled WGS sequence"/>
</dbReference>
<sequence length="294" mass="32248">MATTATTTTTTADPDQPPPPLIPVVDLRLLSQSDLYSLSTATSSSSSNNHNNNNRPDDVIIPKIDKTVFNESAGSRKQTYSRLRLAPPVVAGATSAPNAKMRRITRHQQALKYAHAPVSLGGDNSNDVDPELAENSQIVSVLKGLFRSRLGDDNGDVIVEDADVIVKENDGEIEAVKEDEVIVKEDKEANEVENDVRSKLGDEVIVKENTEANENEVENDVVMSPEPVTVKLPEEERMERTETTRKRGRPRKSESEVLVSAPQVAIRDKDKEVVDSRGENENETVMSPEPVTTV</sequence>
<feature type="region of interest" description="Disordered" evidence="1">
    <location>
        <begin position="1"/>
        <end position="23"/>
    </location>
</feature>
<feature type="compositionally biased region" description="Low complexity" evidence="1">
    <location>
        <begin position="1"/>
        <end position="14"/>
    </location>
</feature>
<proteinExistence type="predicted"/>
<feature type="compositionally biased region" description="Basic and acidic residues" evidence="1">
    <location>
        <begin position="232"/>
        <end position="255"/>
    </location>
</feature>
<gene>
    <name evidence="2" type="ORF">Tco_0990421</name>
</gene>
<keyword evidence="3" id="KW-1185">Reference proteome</keyword>
<evidence type="ECO:0000256" key="1">
    <source>
        <dbReference type="SAM" id="MobiDB-lite"/>
    </source>
</evidence>
<dbReference type="GO" id="GO:0003677">
    <property type="term" value="F:DNA binding"/>
    <property type="evidence" value="ECO:0007669"/>
    <property type="project" value="UniProtKB-KW"/>
</dbReference>
<evidence type="ECO:0000313" key="2">
    <source>
        <dbReference type="EMBL" id="GJT55367.1"/>
    </source>
</evidence>
<reference evidence="2" key="1">
    <citation type="journal article" date="2022" name="Int. J. Mol. Sci.">
        <title>Draft Genome of Tanacetum Coccineum: Genomic Comparison of Closely Related Tanacetum-Family Plants.</title>
        <authorList>
            <person name="Yamashiro T."/>
            <person name="Shiraishi A."/>
            <person name="Nakayama K."/>
            <person name="Satake H."/>
        </authorList>
    </citation>
    <scope>NUCLEOTIDE SEQUENCE</scope>
</reference>
<dbReference type="EMBL" id="BQNB010016750">
    <property type="protein sequence ID" value="GJT55367.1"/>
    <property type="molecule type" value="Genomic_DNA"/>
</dbReference>
<dbReference type="InterPro" id="IPR017956">
    <property type="entry name" value="AT_hook_DNA-bd_motif"/>
</dbReference>
<feature type="region of interest" description="Disordered" evidence="1">
    <location>
        <begin position="209"/>
        <end position="294"/>
    </location>
</feature>
<feature type="region of interest" description="Disordered" evidence="1">
    <location>
        <begin position="38"/>
        <end position="63"/>
    </location>
</feature>
<dbReference type="Pfam" id="PF02178">
    <property type="entry name" value="AT_hook"/>
    <property type="match status" value="1"/>
</dbReference>
<evidence type="ECO:0000313" key="3">
    <source>
        <dbReference type="Proteomes" id="UP001151760"/>
    </source>
</evidence>
<comment type="caution">
    <text evidence="2">The sequence shown here is derived from an EMBL/GenBank/DDBJ whole genome shotgun (WGS) entry which is preliminary data.</text>
</comment>